<dbReference type="GO" id="GO:0006637">
    <property type="term" value="P:acyl-CoA metabolic process"/>
    <property type="evidence" value="ECO:0007669"/>
    <property type="project" value="TreeGrafter"/>
</dbReference>
<proteinExistence type="inferred from homology"/>
<dbReference type="InterPro" id="IPR040170">
    <property type="entry name" value="Cytosol_ACT"/>
</dbReference>
<accession>A0A238WY42</accession>
<dbReference type="GO" id="GO:0005737">
    <property type="term" value="C:cytoplasm"/>
    <property type="evidence" value="ECO:0007669"/>
    <property type="project" value="TreeGrafter"/>
</dbReference>
<organism evidence="5 6">
    <name type="scientific">Lutibacter flavus</name>
    <dbReference type="NCBI Taxonomy" id="691689"/>
    <lineage>
        <taxon>Bacteria</taxon>
        <taxon>Pseudomonadati</taxon>
        <taxon>Bacteroidota</taxon>
        <taxon>Flavobacteriia</taxon>
        <taxon>Flavobacteriales</taxon>
        <taxon>Flavobacteriaceae</taxon>
        <taxon>Lutibacter</taxon>
    </lineage>
</organism>
<sequence length="200" mass="22360">MVVSKRILKFKFSPSSYFSENSHIFAKNLKDMVKTPKESLTVLTDMVLPGETNPLGNLFGGELLARMDRACSIAARRHSRRIVVTASVNHVAFNKAVPVGSVVTIEAKVSRAFKSSMEIYVDVWSEDRESQKRTKVNEGIYTFVAVDRTGTPIAVPQIKPETQLEKERFEGALRRKQLSLILSGKMKPSDATELRALFLS</sequence>
<dbReference type="InterPro" id="IPR029069">
    <property type="entry name" value="HotDog_dom_sf"/>
</dbReference>
<evidence type="ECO:0000259" key="4">
    <source>
        <dbReference type="PROSITE" id="PS51770"/>
    </source>
</evidence>
<keyword evidence="2 3" id="KW-0378">Hydrolase</keyword>
<gene>
    <name evidence="5" type="ORF">SAMN04488111_1344</name>
</gene>
<dbReference type="PROSITE" id="PS51770">
    <property type="entry name" value="HOTDOG_ACOT"/>
    <property type="match status" value="1"/>
</dbReference>
<comment type="similarity">
    <text evidence="1">Belongs to the acyl coenzyme A hydrolase family.</text>
</comment>
<dbReference type="Pfam" id="PF03061">
    <property type="entry name" value="4HBT"/>
    <property type="match status" value="1"/>
</dbReference>
<protein>
    <submittedName>
        <fullName evidence="5">Acyl-CoA hydrolase</fullName>
    </submittedName>
</protein>
<dbReference type="GO" id="GO:0052816">
    <property type="term" value="F:long-chain fatty acyl-CoA hydrolase activity"/>
    <property type="evidence" value="ECO:0007669"/>
    <property type="project" value="TreeGrafter"/>
</dbReference>
<dbReference type="InterPro" id="IPR006683">
    <property type="entry name" value="Thioestr_dom"/>
</dbReference>
<dbReference type="PANTHER" id="PTHR11049">
    <property type="entry name" value="ACYL COENZYME A THIOESTER HYDROLASE"/>
    <property type="match status" value="1"/>
</dbReference>
<name>A0A238WY42_9FLAO</name>
<dbReference type="SUPFAM" id="SSF54637">
    <property type="entry name" value="Thioesterase/thiol ester dehydrase-isomerase"/>
    <property type="match status" value="1"/>
</dbReference>
<evidence type="ECO:0000256" key="2">
    <source>
        <dbReference type="ARBA" id="ARBA00022801"/>
    </source>
</evidence>
<dbReference type="Proteomes" id="UP000198412">
    <property type="component" value="Unassembled WGS sequence"/>
</dbReference>
<dbReference type="InterPro" id="IPR033120">
    <property type="entry name" value="HOTDOG_ACOT"/>
</dbReference>
<evidence type="ECO:0000313" key="6">
    <source>
        <dbReference type="Proteomes" id="UP000198412"/>
    </source>
</evidence>
<reference evidence="6" key="1">
    <citation type="submission" date="2017-06" db="EMBL/GenBank/DDBJ databases">
        <authorList>
            <person name="Varghese N."/>
            <person name="Submissions S."/>
        </authorList>
    </citation>
    <scope>NUCLEOTIDE SEQUENCE [LARGE SCALE GENOMIC DNA]</scope>
    <source>
        <strain evidence="6">DSM 27993</strain>
    </source>
</reference>
<keyword evidence="6" id="KW-1185">Reference proteome</keyword>
<evidence type="ECO:0000313" key="5">
    <source>
        <dbReference type="EMBL" id="SNR51467.1"/>
    </source>
</evidence>
<dbReference type="EMBL" id="FZNX01000002">
    <property type="protein sequence ID" value="SNR51467.1"/>
    <property type="molecule type" value="Genomic_DNA"/>
</dbReference>
<evidence type="ECO:0000256" key="3">
    <source>
        <dbReference type="PROSITE-ProRule" id="PRU01106"/>
    </source>
</evidence>
<feature type="domain" description="HotDog ACOT-type" evidence="4">
    <location>
        <begin position="37"/>
        <end position="149"/>
    </location>
</feature>
<evidence type="ECO:0000256" key="1">
    <source>
        <dbReference type="ARBA" id="ARBA00010458"/>
    </source>
</evidence>
<dbReference type="Gene3D" id="3.10.129.10">
    <property type="entry name" value="Hotdog Thioesterase"/>
    <property type="match status" value="1"/>
</dbReference>
<dbReference type="AlphaFoldDB" id="A0A238WY42"/>
<dbReference type="CDD" id="cd03442">
    <property type="entry name" value="BFIT_BACH"/>
    <property type="match status" value="1"/>
</dbReference>